<keyword evidence="1 4" id="KW-0808">Transferase</keyword>
<dbReference type="CDD" id="cd03809">
    <property type="entry name" value="GT4_MtfB-like"/>
    <property type="match status" value="1"/>
</dbReference>
<dbReference type="PANTHER" id="PTHR46401">
    <property type="entry name" value="GLYCOSYLTRANSFERASE WBBK-RELATED"/>
    <property type="match status" value="1"/>
</dbReference>
<dbReference type="InterPro" id="IPR028098">
    <property type="entry name" value="Glyco_trans_4-like_N"/>
</dbReference>
<comment type="caution">
    <text evidence="4">The sequence shown here is derived from an EMBL/GenBank/DDBJ whole genome shotgun (WGS) entry which is preliminary data.</text>
</comment>
<feature type="domain" description="Glycosyltransferase subfamily 4-like N-terminal" evidence="3">
    <location>
        <begin position="16"/>
        <end position="174"/>
    </location>
</feature>
<protein>
    <submittedName>
        <fullName evidence="4">Alpha-1,3-rhamnosyl/mannosyltransferase</fullName>
        <ecNumber evidence="4">2.4.1.-</ecNumber>
    </submittedName>
</protein>
<dbReference type="InterPro" id="IPR001296">
    <property type="entry name" value="Glyco_trans_1"/>
</dbReference>
<dbReference type="Proteomes" id="UP000540929">
    <property type="component" value="Unassembled WGS sequence"/>
</dbReference>
<dbReference type="AlphaFoldDB" id="A0A7Z0BAP9"/>
<proteinExistence type="predicted"/>
<evidence type="ECO:0000313" key="5">
    <source>
        <dbReference type="Proteomes" id="UP000540929"/>
    </source>
</evidence>
<dbReference type="Pfam" id="PF00534">
    <property type="entry name" value="Glycos_transf_1"/>
    <property type="match status" value="1"/>
</dbReference>
<dbReference type="PANTHER" id="PTHR46401:SF2">
    <property type="entry name" value="GLYCOSYLTRANSFERASE WBBK-RELATED"/>
    <property type="match status" value="1"/>
</dbReference>
<name>A0A7Z0BAP9_9BURK</name>
<sequence length="375" mass="42007">MKLILSVDALAPVLTGIGRYAWELASRVPEVAGVESVRMFRNGRWIANAADLLLPAPTVGRPRPRKTLRSKLKLPGWARELEMKRACRRSAFHGPNYFLPPYAERGVVTVHDLSVFKFPETHPPERIRHFERDFFRSVEQATHLITDSEATRNELIVFLGCASDKVTAVPLGVSRQFAPHDHDKVAAFLRRYDLATGGYALCVSTLEPRKKIESLLRAYRTLPTAVREAYPLILVGGSGWLSESLHQQIERFTNEGWLRYLGFVPEADLHLLYAGARAFLYPSIYEGFGLPVLEAMASGVPVVTSDRTSLPEVTQGAALLIDPDNIDALGEAVEKALCDEIWRNQAKTRGLTVAQRYSWERCIDATVAVYRNIPK</sequence>
<keyword evidence="4" id="KW-0328">Glycosyltransferase</keyword>
<accession>A0A7Z0BAP9</accession>
<evidence type="ECO:0000259" key="3">
    <source>
        <dbReference type="Pfam" id="PF13439"/>
    </source>
</evidence>
<dbReference type="GO" id="GO:0016757">
    <property type="term" value="F:glycosyltransferase activity"/>
    <property type="evidence" value="ECO:0007669"/>
    <property type="project" value="UniProtKB-KW"/>
</dbReference>
<evidence type="ECO:0000313" key="4">
    <source>
        <dbReference type="EMBL" id="NYH27619.1"/>
    </source>
</evidence>
<dbReference type="Pfam" id="PF13439">
    <property type="entry name" value="Glyco_transf_4"/>
    <property type="match status" value="1"/>
</dbReference>
<dbReference type="Gene3D" id="3.40.50.2000">
    <property type="entry name" value="Glycogen Phosphorylase B"/>
    <property type="match status" value="2"/>
</dbReference>
<evidence type="ECO:0000259" key="2">
    <source>
        <dbReference type="Pfam" id="PF00534"/>
    </source>
</evidence>
<dbReference type="EMBL" id="JACCAS010000002">
    <property type="protein sequence ID" value="NYH27619.1"/>
    <property type="molecule type" value="Genomic_DNA"/>
</dbReference>
<evidence type="ECO:0000256" key="1">
    <source>
        <dbReference type="ARBA" id="ARBA00022679"/>
    </source>
</evidence>
<dbReference type="RefSeq" id="WP_179746835.1">
    <property type="nucleotide sequence ID" value="NZ_JACCAS010000002.1"/>
</dbReference>
<keyword evidence="5" id="KW-1185">Reference proteome</keyword>
<dbReference type="FunFam" id="3.40.50.2000:FF:000119">
    <property type="entry name" value="Glycosyl transferase group 1"/>
    <property type="match status" value="1"/>
</dbReference>
<dbReference type="EC" id="2.4.1.-" evidence="4"/>
<feature type="domain" description="Glycosyl transferase family 1" evidence="2">
    <location>
        <begin position="199"/>
        <end position="349"/>
    </location>
</feature>
<gene>
    <name evidence="4" type="ORF">GGD40_007190</name>
</gene>
<dbReference type="SUPFAM" id="SSF53756">
    <property type="entry name" value="UDP-Glycosyltransferase/glycogen phosphorylase"/>
    <property type="match status" value="1"/>
</dbReference>
<dbReference type="GO" id="GO:0009103">
    <property type="term" value="P:lipopolysaccharide biosynthetic process"/>
    <property type="evidence" value="ECO:0007669"/>
    <property type="project" value="TreeGrafter"/>
</dbReference>
<organism evidence="4 5">
    <name type="scientific">Paraburkholderia bryophila</name>
    <dbReference type="NCBI Taxonomy" id="420952"/>
    <lineage>
        <taxon>Bacteria</taxon>
        <taxon>Pseudomonadati</taxon>
        <taxon>Pseudomonadota</taxon>
        <taxon>Betaproteobacteria</taxon>
        <taxon>Burkholderiales</taxon>
        <taxon>Burkholderiaceae</taxon>
        <taxon>Paraburkholderia</taxon>
    </lineage>
</organism>
<reference evidence="4 5" key="1">
    <citation type="submission" date="2020-07" db="EMBL/GenBank/DDBJ databases">
        <title>Exploring microbial biodiversity for novel pathways involved in the catabolism of aromatic compounds derived from lignin.</title>
        <authorList>
            <person name="Elkins J."/>
        </authorList>
    </citation>
    <scope>NUCLEOTIDE SEQUENCE [LARGE SCALE GENOMIC DNA]</scope>
    <source>
        <strain evidence="4 5">H2C3C</strain>
    </source>
</reference>